<proteinExistence type="predicted"/>
<evidence type="ECO:0000256" key="1">
    <source>
        <dbReference type="SAM" id="Phobius"/>
    </source>
</evidence>
<evidence type="ECO:0000313" key="2">
    <source>
        <dbReference type="EMBL" id="GII01995.1"/>
    </source>
</evidence>
<dbReference type="EMBL" id="BOOK01000029">
    <property type="protein sequence ID" value="GII01995.1"/>
    <property type="molecule type" value="Genomic_DNA"/>
</dbReference>
<evidence type="ECO:0000313" key="3">
    <source>
        <dbReference type="Proteomes" id="UP000634476"/>
    </source>
</evidence>
<dbReference type="Proteomes" id="UP000634476">
    <property type="component" value="Unassembled WGS sequence"/>
</dbReference>
<reference evidence="2" key="1">
    <citation type="submission" date="2021-01" db="EMBL/GenBank/DDBJ databases">
        <title>Whole genome shotgun sequence of Planobispora takensis NBRC 109077.</title>
        <authorList>
            <person name="Komaki H."/>
            <person name="Tamura T."/>
        </authorList>
    </citation>
    <scope>NUCLEOTIDE SEQUENCE</scope>
    <source>
        <strain evidence="2">NBRC 109077</strain>
    </source>
</reference>
<protein>
    <submittedName>
        <fullName evidence="2">Uncharacterized protein</fullName>
    </submittedName>
</protein>
<accession>A0A8J3T101</accession>
<dbReference type="SUPFAM" id="SSF103473">
    <property type="entry name" value="MFS general substrate transporter"/>
    <property type="match status" value="1"/>
</dbReference>
<gene>
    <name evidence="2" type="ORF">Pta02_40030</name>
</gene>
<dbReference type="InterPro" id="IPR036259">
    <property type="entry name" value="MFS_trans_sf"/>
</dbReference>
<organism evidence="2 3">
    <name type="scientific">Planobispora takensis</name>
    <dbReference type="NCBI Taxonomy" id="1367882"/>
    <lineage>
        <taxon>Bacteria</taxon>
        <taxon>Bacillati</taxon>
        <taxon>Actinomycetota</taxon>
        <taxon>Actinomycetes</taxon>
        <taxon>Streptosporangiales</taxon>
        <taxon>Streptosporangiaceae</taxon>
        <taxon>Planobispora</taxon>
    </lineage>
</organism>
<sequence length="82" mass="8373">MTQVHGDTGAGVRAPGDGTAGWAIAHLGVNATLAAPTSIIPDHVPDRQRTRVSGLVGMMTSVAMVAMAVDLALAVQLVRSVR</sequence>
<keyword evidence="1" id="KW-1133">Transmembrane helix</keyword>
<keyword evidence="1" id="KW-0812">Transmembrane</keyword>
<dbReference type="RefSeq" id="WP_203876340.1">
    <property type="nucleotide sequence ID" value="NZ_BOOK01000029.1"/>
</dbReference>
<feature type="transmembrane region" description="Helical" evidence="1">
    <location>
        <begin position="55"/>
        <end position="78"/>
    </location>
</feature>
<keyword evidence="3" id="KW-1185">Reference proteome</keyword>
<name>A0A8J3T101_9ACTN</name>
<keyword evidence="1" id="KW-0472">Membrane</keyword>
<dbReference type="AlphaFoldDB" id="A0A8J3T101"/>
<comment type="caution">
    <text evidence="2">The sequence shown here is derived from an EMBL/GenBank/DDBJ whole genome shotgun (WGS) entry which is preliminary data.</text>
</comment>